<evidence type="ECO:0000313" key="2">
    <source>
        <dbReference type="Proteomes" id="UP000823749"/>
    </source>
</evidence>
<sequence>METHPTEMSQGENDYVKDLQLLSTVIGKIEEGTQKAESFFSSACIYRVPEDLRKVKEIAYTPRLIAIGPLHREDKHLQTPLQHVKMSYTNCLLARLVKGIRSGDNSNGATEMFSGNEDIDRQCKSTPTTTASHHYHRPQLNLFPLHPENLVEDKETTFSHFFDAAADGGATATMTALLSARSSSEKATTLNYRHR</sequence>
<dbReference type="PANTHER" id="PTHR31170">
    <property type="entry name" value="BNAC04G53230D PROTEIN"/>
    <property type="match status" value="1"/>
</dbReference>
<dbReference type="AlphaFoldDB" id="A0AAV6KDU4"/>
<dbReference type="PANTHER" id="PTHR31170:SF25">
    <property type="entry name" value="BNAA09G04570D PROTEIN"/>
    <property type="match status" value="1"/>
</dbReference>
<evidence type="ECO:0000313" key="1">
    <source>
        <dbReference type="EMBL" id="KAG5550484.1"/>
    </source>
</evidence>
<reference evidence="1" key="1">
    <citation type="submission" date="2020-08" db="EMBL/GenBank/DDBJ databases">
        <title>Plant Genome Project.</title>
        <authorList>
            <person name="Zhang R.-G."/>
        </authorList>
    </citation>
    <scope>NUCLEOTIDE SEQUENCE</scope>
    <source>
        <strain evidence="1">WSP0</strain>
        <tissue evidence="1">Leaf</tissue>
    </source>
</reference>
<dbReference type="EMBL" id="JACTNZ010000005">
    <property type="protein sequence ID" value="KAG5550484.1"/>
    <property type="molecule type" value="Genomic_DNA"/>
</dbReference>
<gene>
    <name evidence="1" type="ORF">RHGRI_015452</name>
</gene>
<dbReference type="Pfam" id="PF03140">
    <property type="entry name" value="DUF247"/>
    <property type="match status" value="1"/>
</dbReference>
<keyword evidence="2" id="KW-1185">Reference proteome</keyword>
<organism evidence="1 2">
    <name type="scientific">Rhododendron griersonianum</name>
    <dbReference type="NCBI Taxonomy" id="479676"/>
    <lineage>
        <taxon>Eukaryota</taxon>
        <taxon>Viridiplantae</taxon>
        <taxon>Streptophyta</taxon>
        <taxon>Embryophyta</taxon>
        <taxon>Tracheophyta</taxon>
        <taxon>Spermatophyta</taxon>
        <taxon>Magnoliopsida</taxon>
        <taxon>eudicotyledons</taxon>
        <taxon>Gunneridae</taxon>
        <taxon>Pentapetalae</taxon>
        <taxon>asterids</taxon>
        <taxon>Ericales</taxon>
        <taxon>Ericaceae</taxon>
        <taxon>Ericoideae</taxon>
        <taxon>Rhodoreae</taxon>
        <taxon>Rhododendron</taxon>
    </lineage>
</organism>
<accession>A0AAV6KDU4</accession>
<dbReference type="Proteomes" id="UP000823749">
    <property type="component" value="Chromosome 5"/>
</dbReference>
<comment type="caution">
    <text evidence="1">The sequence shown here is derived from an EMBL/GenBank/DDBJ whole genome shotgun (WGS) entry which is preliminary data.</text>
</comment>
<dbReference type="InterPro" id="IPR004158">
    <property type="entry name" value="DUF247_pln"/>
</dbReference>
<name>A0AAV6KDU4_9ERIC</name>
<proteinExistence type="predicted"/>
<protein>
    <submittedName>
        <fullName evidence="1">Uncharacterized protein</fullName>
    </submittedName>
</protein>